<dbReference type="PROSITE" id="PS51257">
    <property type="entry name" value="PROKAR_LIPOPROTEIN"/>
    <property type="match status" value="1"/>
</dbReference>
<dbReference type="SUPFAM" id="SSF49503">
    <property type="entry name" value="Cupredoxins"/>
    <property type="match status" value="1"/>
</dbReference>
<proteinExistence type="predicted"/>
<evidence type="ECO:0000256" key="1">
    <source>
        <dbReference type="SAM" id="MobiDB-lite"/>
    </source>
</evidence>
<gene>
    <name evidence="3" type="ORF">GCM10009789_38050</name>
</gene>
<evidence type="ECO:0008006" key="5">
    <source>
        <dbReference type="Google" id="ProtNLM"/>
    </source>
</evidence>
<evidence type="ECO:0000313" key="3">
    <source>
        <dbReference type="EMBL" id="GAA1580577.1"/>
    </source>
</evidence>
<accession>A0ABP4PL42</accession>
<reference evidence="4" key="1">
    <citation type="journal article" date="2019" name="Int. J. Syst. Evol. Microbiol.">
        <title>The Global Catalogue of Microorganisms (GCM) 10K type strain sequencing project: providing services to taxonomists for standard genome sequencing and annotation.</title>
        <authorList>
            <consortium name="The Broad Institute Genomics Platform"/>
            <consortium name="The Broad Institute Genome Sequencing Center for Infectious Disease"/>
            <person name="Wu L."/>
            <person name="Ma J."/>
        </authorList>
    </citation>
    <scope>NUCLEOTIDE SEQUENCE [LARGE SCALE GENOMIC DNA]</scope>
    <source>
        <strain evidence="4">JCM 14969</strain>
    </source>
</reference>
<dbReference type="Gene3D" id="2.60.40.420">
    <property type="entry name" value="Cupredoxins - blue copper proteins"/>
    <property type="match status" value="1"/>
</dbReference>
<name>A0ABP4PL42_9ACTN</name>
<feature type="region of interest" description="Disordered" evidence="1">
    <location>
        <begin position="32"/>
        <end position="61"/>
    </location>
</feature>
<evidence type="ECO:0000256" key="2">
    <source>
        <dbReference type="SAM" id="SignalP"/>
    </source>
</evidence>
<protein>
    <recommendedName>
        <fullName evidence="5">EfeO-type cupredoxin-like domain-containing protein</fullName>
    </recommendedName>
</protein>
<dbReference type="EMBL" id="BAAAOS010000020">
    <property type="protein sequence ID" value="GAA1580577.1"/>
    <property type="molecule type" value="Genomic_DNA"/>
</dbReference>
<dbReference type="RefSeq" id="WP_344215631.1">
    <property type="nucleotide sequence ID" value="NZ_BAAAOS010000020.1"/>
</dbReference>
<sequence length="155" mass="15327">MSITRSRTFVLAVTALAGLSLAGCGGGAPAAAPSVPASSSSAPAANPTSPASTPAAKPTASAPTVAVAGVNVEVTIKEGKIATAGGTVVKAKAGQTVRLVATSDVADSLHVHGYDKTLDLEPGKTVSLLFTADMKGSFEVETHESAKLAFRLQVA</sequence>
<keyword evidence="4" id="KW-1185">Reference proteome</keyword>
<dbReference type="InterPro" id="IPR008972">
    <property type="entry name" value="Cupredoxin"/>
</dbReference>
<feature type="chain" id="PRO_5045984388" description="EfeO-type cupredoxin-like domain-containing protein" evidence="2">
    <location>
        <begin position="23"/>
        <end position="155"/>
    </location>
</feature>
<feature type="signal peptide" evidence="2">
    <location>
        <begin position="1"/>
        <end position="22"/>
    </location>
</feature>
<evidence type="ECO:0000313" key="4">
    <source>
        <dbReference type="Proteomes" id="UP001500393"/>
    </source>
</evidence>
<organism evidence="3 4">
    <name type="scientific">Kribbella sancticallisti</name>
    <dbReference type="NCBI Taxonomy" id="460087"/>
    <lineage>
        <taxon>Bacteria</taxon>
        <taxon>Bacillati</taxon>
        <taxon>Actinomycetota</taxon>
        <taxon>Actinomycetes</taxon>
        <taxon>Propionibacteriales</taxon>
        <taxon>Kribbellaceae</taxon>
        <taxon>Kribbella</taxon>
    </lineage>
</organism>
<comment type="caution">
    <text evidence="3">The sequence shown here is derived from an EMBL/GenBank/DDBJ whole genome shotgun (WGS) entry which is preliminary data.</text>
</comment>
<dbReference type="Proteomes" id="UP001500393">
    <property type="component" value="Unassembled WGS sequence"/>
</dbReference>
<keyword evidence="2" id="KW-0732">Signal</keyword>